<dbReference type="AlphaFoldDB" id="A0A1G2NFY8"/>
<dbReference type="Proteomes" id="UP000176221">
    <property type="component" value="Unassembled WGS sequence"/>
</dbReference>
<name>A0A1G2NFY8_9BACT</name>
<gene>
    <name evidence="1" type="ORF">A2928_03345</name>
</gene>
<comment type="caution">
    <text evidence="1">The sequence shown here is derived from an EMBL/GenBank/DDBJ whole genome shotgun (WGS) entry which is preliminary data.</text>
</comment>
<evidence type="ECO:0000313" key="1">
    <source>
        <dbReference type="EMBL" id="OHA34984.1"/>
    </source>
</evidence>
<reference evidence="1 2" key="1">
    <citation type="journal article" date="2016" name="Nat. Commun.">
        <title>Thousands of microbial genomes shed light on interconnected biogeochemical processes in an aquifer system.</title>
        <authorList>
            <person name="Anantharaman K."/>
            <person name="Brown C.T."/>
            <person name="Hug L.A."/>
            <person name="Sharon I."/>
            <person name="Castelle C.J."/>
            <person name="Probst A.J."/>
            <person name="Thomas B.C."/>
            <person name="Singh A."/>
            <person name="Wilkins M.J."/>
            <person name="Karaoz U."/>
            <person name="Brodie E.L."/>
            <person name="Williams K.H."/>
            <person name="Hubbard S.S."/>
            <person name="Banfield J.F."/>
        </authorList>
    </citation>
    <scope>NUCLEOTIDE SEQUENCE [LARGE SCALE GENOMIC DNA]</scope>
</reference>
<accession>A0A1G2NFY8</accession>
<organism evidence="1 2">
    <name type="scientific">Candidatus Taylorbacteria bacterium RIFCSPLOWO2_01_FULL_45_15b</name>
    <dbReference type="NCBI Taxonomy" id="1802319"/>
    <lineage>
        <taxon>Bacteria</taxon>
        <taxon>Candidatus Tayloriibacteriota</taxon>
    </lineage>
</organism>
<evidence type="ECO:0008006" key="3">
    <source>
        <dbReference type="Google" id="ProtNLM"/>
    </source>
</evidence>
<dbReference type="EMBL" id="MHRX01000002">
    <property type="protein sequence ID" value="OHA34984.1"/>
    <property type="molecule type" value="Genomic_DNA"/>
</dbReference>
<sequence>MAGIMNNRIKKYNEFETQDYFTNGKYCLEAANHLYKFDKVKRFYPVGLLIVHALELLLKAFINHFDSHQFTNVQKLHDLQKLHGKAVDIDVSKNVGIFSHELNSNILRFIRDFYGDSVAVRYKITDCILDFKIIISIKEKMVNPMENLLRNHHLTNSSRG</sequence>
<proteinExistence type="predicted"/>
<dbReference type="STRING" id="1802319.A2928_03345"/>
<evidence type="ECO:0000313" key="2">
    <source>
        <dbReference type="Proteomes" id="UP000176221"/>
    </source>
</evidence>
<protein>
    <recommendedName>
        <fullName evidence="3">HEPN domain-containing protein</fullName>
    </recommendedName>
</protein>